<evidence type="ECO:0000313" key="1">
    <source>
        <dbReference type="EMBL" id="KAF2680737.1"/>
    </source>
</evidence>
<dbReference type="OrthoDB" id="3794505at2759"/>
<dbReference type="EMBL" id="MU005594">
    <property type="protein sequence ID" value="KAF2680737.1"/>
    <property type="molecule type" value="Genomic_DNA"/>
</dbReference>
<organism evidence="1 2">
    <name type="scientific">Lentithecium fluviatile CBS 122367</name>
    <dbReference type="NCBI Taxonomy" id="1168545"/>
    <lineage>
        <taxon>Eukaryota</taxon>
        <taxon>Fungi</taxon>
        <taxon>Dikarya</taxon>
        <taxon>Ascomycota</taxon>
        <taxon>Pezizomycotina</taxon>
        <taxon>Dothideomycetes</taxon>
        <taxon>Pleosporomycetidae</taxon>
        <taxon>Pleosporales</taxon>
        <taxon>Massarineae</taxon>
        <taxon>Lentitheciaceae</taxon>
        <taxon>Lentithecium</taxon>
    </lineage>
</organism>
<reference evidence="1" key="1">
    <citation type="journal article" date="2020" name="Stud. Mycol.">
        <title>101 Dothideomycetes genomes: a test case for predicting lifestyles and emergence of pathogens.</title>
        <authorList>
            <person name="Haridas S."/>
            <person name="Albert R."/>
            <person name="Binder M."/>
            <person name="Bloem J."/>
            <person name="Labutti K."/>
            <person name="Salamov A."/>
            <person name="Andreopoulos B."/>
            <person name="Baker S."/>
            <person name="Barry K."/>
            <person name="Bills G."/>
            <person name="Bluhm B."/>
            <person name="Cannon C."/>
            <person name="Castanera R."/>
            <person name="Culley D."/>
            <person name="Daum C."/>
            <person name="Ezra D."/>
            <person name="Gonzalez J."/>
            <person name="Henrissat B."/>
            <person name="Kuo A."/>
            <person name="Liang C."/>
            <person name="Lipzen A."/>
            <person name="Lutzoni F."/>
            <person name="Magnuson J."/>
            <person name="Mondo S."/>
            <person name="Nolan M."/>
            <person name="Ohm R."/>
            <person name="Pangilinan J."/>
            <person name="Park H.-J."/>
            <person name="Ramirez L."/>
            <person name="Alfaro M."/>
            <person name="Sun H."/>
            <person name="Tritt A."/>
            <person name="Yoshinaga Y."/>
            <person name="Zwiers L.-H."/>
            <person name="Turgeon B."/>
            <person name="Goodwin S."/>
            <person name="Spatafora J."/>
            <person name="Crous P."/>
            <person name="Grigoriev I."/>
        </authorList>
    </citation>
    <scope>NUCLEOTIDE SEQUENCE</scope>
    <source>
        <strain evidence="1">CBS 122367</strain>
    </source>
</reference>
<gene>
    <name evidence="1" type="ORF">K458DRAFT_392411</name>
</gene>
<name>A0A6G1IR58_9PLEO</name>
<protein>
    <submittedName>
        <fullName evidence="1">Uncharacterized protein</fullName>
    </submittedName>
</protein>
<accession>A0A6G1IR58</accession>
<dbReference type="AlphaFoldDB" id="A0A6G1IR58"/>
<dbReference type="Proteomes" id="UP000799291">
    <property type="component" value="Unassembled WGS sequence"/>
</dbReference>
<proteinExistence type="predicted"/>
<evidence type="ECO:0000313" key="2">
    <source>
        <dbReference type="Proteomes" id="UP000799291"/>
    </source>
</evidence>
<sequence length="125" mass="14531">MGAPRLDPRTRTTYLYISAKSTDLAGTVLHTFLSSRRCSRTQCFLAEYVLADQARRLSEEWELPERLQIDIDVLDPNKLKQLLERLEMEGSLDAPVLFAKLRGYCEDVLERKGALVWWVDEENWV</sequence>
<keyword evidence="2" id="KW-1185">Reference proteome</keyword>